<protein>
    <recommendedName>
        <fullName evidence="1">Peroxisomal leader peptide-processing protease</fullName>
        <ecNumber evidence="1">3.4.21.-</ecNumber>
    </recommendedName>
</protein>
<organism evidence="2 3">
    <name type="scientific">Sipha flava</name>
    <name type="common">yellow sugarcane aphid</name>
    <dbReference type="NCBI Taxonomy" id="143950"/>
    <lineage>
        <taxon>Eukaryota</taxon>
        <taxon>Metazoa</taxon>
        <taxon>Ecdysozoa</taxon>
        <taxon>Arthropoda</taxon>
        <taxon>Hexapoda</taxon>
        <taxon>Insecta</taxon>
        <taxon>Pterygota</taxon>
        <taxon>Neoptera</taxon>
        <taxon>Paraneoptera</taxon>
        <taxon>Hemiptera</taxon>
        <taxon>Sternorrhyncha</taxon>
        <taxon>Aphidomorpha</taxon>
        <taxon>Aphidoidea</taxon>
        <taxon>Aphididae</taxon>
        <taxon>Sipha</taxon>
    </lineage>
</organism>
<dbReference type="InterPro" id="IPR039245">
    <property type="entry name" value="TYSND1/DEG15"/>
</dbReference>
<dbReference type="InterPro" id="IPR043504">
    <property type="entry name" value="Peptidase_S1_PA_chymotrypsin"/>
</dbReference>
<dbReference type="GO" id="GO:0004252">
    <property type="term" value="F:serine-type endopeptidase activity"/>
    <property type="evidence" value="ECO:0007669"/>
    <property type="project" value="InterPro"/>
</dbReference>
<dbReference type="Pfam" id="PF13365">
    <property type="entry name" value="Trypsin_2"/>
    <property type="match status" value="1"/>
</dbReference>
<keyword evidence="2" id="KW-1185">Reference proteome</keyword>
<keyword evidence="1" id="KW-0576">Peroxisome</keyword>
<evidence type="ECO:0000313" key="3">
    <source>
        <dbReference type="RefSeq" id="XP_025411808.1"/>
    </source>
</evidence>
<dbReference type="GO" id="GO:0016485">
    <property type="term" value="P:protein processing"/>
    <property type="evidence" value="ECO:0007669"/>
    <property type="project" value="InterPro"/>
</dbReference>
<gene>
    <name evidence="3" type="primary">LOC112684472</name>
</gene>
<comment type="function">
    <text evidence="1">Peroxisomal protease that mediates both the removal of the leader peptide from proteins containing a PTS2 target sequence and processes several PTS1-containing proteins. Catalyzes the processing of PTS1-proteins involved in the peroxisomal beta-oxidation of fatty acids.</text>
</comment>
<dbReference type="GeneID" id="112684472"/>
<dbReference type="PANTHER" id="PTHR21004:SF0">
    <property type="entry name" value="PEROXISOMAL LEADER PEPTIDE-PROCESSING PROTEASE"/>
    <property type="match status" value="1"/>
</dbReference>
<dbReference type="Proteomes" id="UP000694846">
    <property type="component" value="Unplaced"/>
</dbReference>
<proteinExistence type="inferred from homology"/>
<evidence type="ECO:0000313" key="2">
    <source>
        <dbReference type="Proteomes" id="UP000694846"/>
    </source>
</evidence>
<comment type="similarity">
    <text evidence="1">Belongs to the peptidase S1B family.</text>
</comment>
<sequence>MVTANGCDLNRQKDSGKYDCLRSVVKIYCGPNEGTAICVHFSDSFGHLFLSCAHVVQHKIQKVILRHDGHVIRGSVIYATPKDVPHDIAVIISKQTPEITPCQISDITHAPGHKVFAVGYACKENVTSTIFGRVLSISLGLLTTTCNVCKGFSGGPVFTNEGKLLGLTIGKLSVGTVNFVLPSAEFVETIKTYIHTNVYFFPDLTVLNNLESKCSLRKFLWNNGNPNFNIICHV</sequence>
<dbReference type="InterPro" id="IPR009003">
    <property type="entry name" value="Peptidase_S1_PA"/>
</dbReference>
<dbReference type="Gene3D" id="2.40.10.10">
    <property type="entry name" value="Trypsin-like serine proteases"/>
    <property type="match status" value="2"/>
</dbReference>
<dbReference type="OrthoDB" id="17845at2759"/>
<comment type="PTM">
    <text evidence="1">The full-lengh TYSND1 is the active the proteolytic processing of PTS1- and PTS2-proteins and in self-cleavage, and intermolecular self-cleavage of TYSND1 down-regulates its protease activity.</text>
</comment>
<keyword evidence="1" id="KW-0645">Protease</keyword>
<name>A0A8B8FMJ3_9HEMI</name>
<reference evidence="3" key="1">
    <citation type="submission" date="2025-08" db="UniProtKB">
        <authorList>
            <consortium name="RefSeq"/>
        </authorList>
    </citation>
    <scope>IDENTIFICATION</scope>
    <source>
        <tissue evidence="3">Whole body</tissue>
    </source>
</reference>
<dbReference type="GO" id="GO:0005777">
    <property type="term" value="C:peroxisome"/>
    <property type="evidence" value="ECO:0007669"/>
    <property type="project" value="UniProtKB-SubCell"/>
</dbReference>
<accession>A0A8B8FMJ3</accession>
<evidence type="ECO:0000256" key="1">
    <source>
        <dbReference type="PIRNR" id="PIRNR037989"/>
    </source>
</evidence>
<keyword evidence="1" id="KW-0720">Serine protease</keyword>
<dbReference type="SUPFAM" id="SSF50494">
    <property type="entry name" value="Trypsin-like serine proteases"/>
    <property type="match status" value="1"/>
</dbReference>
<dbReference type="PANTHER" id="PTHR21004">
    <property type="entry name" value="SERINE PROTEASE-RELATED"/>
    <property type="match status" value="1"/>
</dbReference>
<comment type="subcellular location">
    <subcellularLocation>
        <location evidence="1">Peroxisome</location>
    </subcellularLocation>
</comment>
<dbReference type="EC" id="3.4.21.-" evidence="1"/>
<dbReference type="AlphaFoldDB" id="A0A8B8FMJ3"/>
<dbReference type="GO" id="GO:0031998">
    <property type="term" value="P:regulation of fatty acid beta-oxidation"/>
    <property type="evidence" value="ECO:0007669"/>
    <property type="project" value="TreeGrafter"/>
</dbReference>
<dbReference type="RefSeq" id="XP_025411808.1">
    <property type="nucleotide sequence ID" value="XM_025556023.1"/>
</dbReference>
<keyword evidence="1" id="KW-0378">Hydrolase</keyword>